<proteinExistence type="inferred from homology"/>
<dbReference type="Proteomes" id="UP000199343">
    <property type="component" value="Unassembled WGS sequence"/>
</dbReference>
<evidence type="ECO:0000256" key="3">
    <source>
        <dbReference type="ARBA" id="ARBA00022741"/>
    </source>
</evidence>
<accession>A0A1C6UTT3</accession>
<evidence type="ECO:0000313" key="10">
    <source>
        <dbReference type="EMBL" id="WSA34784.1"/>
    </source>
</evidence>
<evidence type="ECO:0000313" key="11">
    <source>
        <dbReference type="Proteomes" id="UP000199343"/>
    </source>
</evidence>
<dbReference type="Gene3D" id="3.40.440.10">
    <property type="entry name" value="Adenylosuccinate Synthetase, subunit A, domain 1"/>
    <property type="match status" value="1"/>
</dbReference>
<dbReference type="GO" id="GO:0044208">
    <property type="term" value="P:'de novo' AMP biosynthetic process"/>
    <property type="evidence" value="ECO:0007669"/>
    <property type="project" value="UniProtKB-UniRule"/>
</dbReference>
<evidence type="ECO:0000256" key="4">
    <source>
        <dbReference type="ARBA" id="ARBA00022755"/>
    </source>
</evidence>
<gene>
    <name evidence="7" type="primary">purA</name>
    <name evidence="9" type="ORF">GA0070608_1789</name>
    <name evidence="10" type="ORF">OIE14_12425</name>
</gene>
<reference evidence="9 11" key="1">
    <citation type="submission" date="2016-06" db="EMBL/GenBank/DDBJ databases">
        <authorList>
            <person name="Kjaerup R.B."/>
            <person name="Dalgaard T.S."/>
            <person name="Juul-Madsen H.R."/>
        </authorList>
    </citation>
    <scope>NUCLEOTIDE SEQUENCE [LARGE SCALE GENOMIC DNA]</scope>
    <source>
        <strain evidence="9 11">DSM 43363</strain>
    </source>
</reference>
<dbReference type="GO" id="GO:0046040">
    <property type="term" value="P:IMP metabolic process"/>
    <property type="evidence" value="ECO:0007669"/>
    <property type="project" value="TreeGrafter"/>
</dbReference>
<dbReference type="EC" id="6.3.4.4" evidence="7"/>
<comment type="cofactor">
    <cofactor evidence="7">
        <name>Mg(2+)</name>
        <dbReference type="ChEBI" id="CHEBI:18420"/>
    </cofactor>
    <text evidence="7">Binds 1 Mg(2+) ion per subunit.</text>
</comment>
<dbReference type="InterPro" id="IPR042109">
    <property type="entry name" value="Adenylosuccinate_synth_dom1"/>
</dbReference>
<keyword evidence="12" id="KW-1185">Reference proteome</keyword>
<feature type="active site" description="Proton acceptor" evidence="7">
    <location>
        <position position="13"/>
    </location>
</feature>
<feature type="binding site" evidence="7">
    <location>
        <begin position="328"/>
        <end position="330"/>
    </location>
    <ligand>
        <name>GTP</name>
        <dbReference type="ChEBI" id="CHEBI:37565"/>
    </ligand>
</feature>
<keyword evidence="7" id="KW-0963">Cytoplasm</keyword>
<comment type="caution">
    <text evidence="7">Lacks conserved residue(s) required for the propagation of feature annotation.</text>
</comment>
<dbReference type="InterPro" id="IPR027417">
    <property type="entry name" value="P-loop_NTPase"/>
</dbReference>
<evidence type="ECO:0000313" key="9">
    <source>
        <dbReference type="EMBL" id="SCL57239.1"/>
    </source>
</evidence>
<keyword evidence="6 7" id="KW-0342">GTP-binding</keyword>
<evidence type="ECO:0000256" key="2">
    <source>
        <dbReference type="ARBA" id="ARBA00022723"/>
    </source>
</evidence>
<dbReference type="AlphaFoldDB" id="A0A1C6UTT3"/>
<dbReference type="SMART" id="SM00788">
    <property type="entry name" value="Adenylsucc_synt"/>
    <property type="match status" value="1"/>
</dbReference>
<feature type="binding site" description="in other chain" evidence="7">
    <location>
        <position position="223"/>
    </location>
    <ligand>
        <name>IMP</name>
        <dbReference type="ChEBI" id="CHEBI:58053"/>
        <note>ligand shared between dimeric partners</note>
    </ligand>
</feature>
<feature type="binding site" evidence="7">
    <location>
        <position position="13"/>
    </location>
    <ligand>
        <name>Mg(2+)</name>
        <dbReference type="ChEBI" id="CHEBI:18420"/>
    </ligand>
</feature>
<comment type="subcellular location">
    <subcellularLocation>
        <location evidence="7">Cytoplasm</location>
    </subcellularLocation>
</comment>
<dbReference type="InterPro" id="IPR042110">
    <property type="entry name" value="Adenylosuccinate_synth_dom2"/>
</dbReference>
<dbReference type="InterPro" id="IPR001114">
    <property type="entry name" value="Adenylosuccinate_synthetase"/>
</dbReference>
<keyword evidence="2 7" id="KW-0479">Metal-binding</keyword>
<feature type="region of interest" description="Disordered" evidence="8">
    <location>
        <begin position="398"/>
        <end position="450"/>
    </location>
</feature>
<evidence type="ECO:0000256" key="8">
    <source>
        <dbReference type="SAM" id="MobiDB-lite"/>
    </source>
</evidence>
<dbReference type="PANTHER" id="PTHR11846">
    <property type="entry name" value="ADENYLOSUCCINATE SYNTHETASE"/>
    <property type="match status" value="1"/>
</dbReference>
<dbReference type="Pfam" id="PF00709">
    <property type="entry name" value="Adenylsucc_synt"/>
    <property type="match status" value="1"/>
</dbReference>
<organism evidence="9 11">
    <name type="scientific">Micromonospora peucetia</name>
    <dbReference type="NCBI Taxonomy" id="47871"/>
    <lineage>
        <taxon>Bacteria</taxon>
        <taxon>Bacillati</taxon>
        <taxon>Actinomycetota</taxon>
        <taxon>Actinomycetes</taxon>
        <taxon>Micromonosporales</taxon>
        <taxon>Micromonosporaceae</taxon>
        <taxon>Micromonospora</taxon>
    </lineage>
</organism>
<dbReference type="EMBL" id="FMIC01000002">
    <property type="protein sequence ID" value="SCL57239.1"/>
    <property type="molecule type" value="Genomic_DNA"/>
</dbReference>
<dbReference type="GO" id="GO:0005737">
    <property type="term" value="C:cytoplasm"/>
    <property type="evidence" value="ECO:0007669"/>
    <property type="project" value="UniProtKB-SubCell"/>
</dbReference>
<name>A0A1C6UTT3_9ACTN</name>
<dbReference type="EMBL" id="CP109071">
    <property type="protein sequence ID" value="WSA34784.1"/>
    <property type="molecule type" value="Genomic_DNA"/>
</dbReference>
<dbReference type="InterPro" id="IPR042111">
    <property type="entry name" value="Adenylosuccinate_synth_dom3"/>
</dbReference>
<dbReference type="GO" id="GO:0000287">
    <property type="term" value="F:magnesium ion binding"/>
    <property type="evidence" value="ECO:0007669"/>
    <property type="project" value="UniProtKB-UniRule"/>
</dbReference>
<dbReference type="Proteomes" id="UP001334804">
    <property type="component" value="Chromosome"/>
</dbReference>
<keyword evidence="5 7" id="KW-0460">Magnesium</keyword>
<dbReference type="GO" id="GO:0005525">
    <property type="term" value="F:GTP binding"/>
    <property type="evidence" value="ECO:0007669"/>
    <property type="project" value="UniProtKB-UniRule"/>
</dbReference>
<dbReference type="SUPFAM" id="SSF52540">
    <property type="entry name" value="P-loop containing nucleoside triphosphate hydrolases"/>
    <property type="match status" value="1"/>
</dbReference>
<dbReference type="HAMAP" id="MF_00011">
    <property type="entry name" value="Adenylosucc_synth"/>
    <property type="match status" value="1"/>
</dbReference>
<feature type="active site" description="Proton donor" evidence="7">
    <location>
        <position position="43"/>
    </location>
</feature>
<dbReference type="Gene3D" id="1.10.300.10">
    <property type="entry name" value="Adenylosuccinate Synthetase, subunit A, domain 2"/>
    <property type="match status" value="1"/>
</dbReference>
<dbReference type="Gene3D" id="3.90.170.10">
    <property type="entry name" value="Adenylosuccinate Synthetase, subunit A, domain 3"/>
    <property type="match status" value="1"/>
</dbReference>
<comment type="similarity">
    <text evidence="7">Belongs to the adenylosuccinate synthetase family.</text>
</comment>
<keyword evidence="1 7" id="KW-0436">Ligase</keyword>
<feature type="compositionally biased region" description="Pro residues" evidence="8">
    <location>
        <begin position="416"/>
        <end position="436"/>
    </location>
</feature>
<comment type="function">
    <text evidence="7">Plays an important role in the de novo pathway of purine nucleotide biosynthesis. Catalyzes the first committed step in the biosynthesis of AMP from IMP.</text>
</comment>
<dbReference type="PANTHER" id="PTHR11846:SF0">
    <property type="entry name" value="ADENYLOSUCCINATE SYNTHETASE"/>
    <property type="match status" value="1"/>
</dbReference>
<evidence type="ECO:0000256" key="1">
    <source>
        <dbReference type="ARBA" id="ARBA00022598"/>
    </source>
</evidence>
<evidence type="ECO:0000313" key="12">
    <source>
        <dbReference type="Proteomes" id="UP001334804"/>
    </source>
</evidence>
<comment type="subunit">
    <text evidence="7">Homodimer.</text>
</comment>
<protein>
    <recommendedName>
        <fullName evidence="7">Adenylosuccinate synthetase</fullName>
        <shortName evidence="7">AMPSase</shortName>
        <shortName evidence="7">AdSS</shortName>
        <ecNumber evidence="7">6.3.4.4</ecNumber>
    </recommendedName>
    <alternativeName>
        <fullName evidence="7">IMP--aspartate ligase</fullName>
    </alternativeName>
</protein>
<dbReference type="RefSeq" id="WP_245715742.1">
    <property type="nucleotide sequence ID" value="NZ_CP109071.1"/>
</dbReference>
<sequence length="450" mass="47800">MRHIAVVDLGYGDAGKGTVVDWLCATRPVHTVVRFNGGAQAAHNVVLRDGRHHTFAQFGAGTFRPGVRTHLSRHVVVDPLALAAEADHLASVGVPDALDRLTVDGEALLATPYHRAANRAREIARGADRHGSCGLGVGETVAYGLAHPDEAPRVADCHSPALLRRRLTALRDRLTAELGPLDAPPVSDCLPAFTGFAERVAIVDRSWLAGALRAGTCVFEGAQGVLLDEWHGFHPYTTWSTTTFANADSLLAEAGQAGAATRLGVLRVTTTRHGPGPLVTEDPALPLADPHNPTNPWQGRFRFGHFDAVAHRYALAAAGGVDGLALTHLDLAGPGLRICRRYDTTDRLTPGPPGDLDRQAALTARLLRSRPLYDDAPPVDWPSTVARELAAPVVLTSHGPTAADKTPHTPLLLPSSSPPSPSFSPPSLSPPRPPLTRNPRKPNLTETALI</sequence>
<keyword evidence="3 7" id="KW-0547">Nucleotide-binding</keyword>
<feature type="binding site" evidence="7">
    <location>
        <begin position="415"/>
        <end position="417"/>
    </location>
    <ligand>
        <name>GTP</name>
        <dbReference type="ChEBI" id="CHEBI:37565"/>
    </ligand>
</feature>
<evidence type="ECO:0000256" key="7">
    <source>
        <dbReference type="HAMAP-Rule" id="MF_00011"/>
    </source>
</evidence>
<evidence type="ECO:0000256" key="6">
    <source>
        <dbReference type="ARBA" id="ARBA00023134"/>
    </source>
</evidence>
<keyword evidence="4 7" id="KW-0658">Purine biosynthesis</keyword>
<dbReference type="UniPathway" id="UPA00075">
    <property type="reaction ID" value="UER00335"/>
</dbReference>
<reference evidence="10 12" key="2">
    <citation type="submission" date="2022-10" db="EMBL/GenBank/DDBJ databases">
        <title>The complete genomes of actinobacterial strains from the NBC collection.</title>
        <authorList>
            <person name="Joergensen T.S."/>
            <person name="Alvarez Arevalo M."/>
            <person name="Sterndorff E.B."/>
            <person name="Faurdal D."/>
            <person name="Vuksanovic O."/>
            <person name="Mourched A.-S."/>
            <person name="Charusanti P."/>
            <person name="Shaw S."/>
            <person name="Blin K."/>
            <person name="Weber T."/>
        </authorList>
    </citation>
    <scope>NUCLEOTIDE SEQUENCE [LARGE SCALE GENOMIC DNA]</scope>
    <source>
        <strain evidence="10 12">NBC 01809</strain>
    </source>
</reference>
<dbReference type="STRING" id="47871.GA0070608_1789"/>
<comment type="catalytic activity">
    <reaction evidence="7">
        <text>IMP + L-aspartate + GTP = N(6)-(1,2-dicarboxyethyl)-AMP + GDP + phosphate + 2 H(+)</text>
        <dbReference type="Rhea" id="RHEA:15753"/>
        <dbReference type="ChEBI" id="CHEBI:15378"/>
        <dbReference type="ChEBI" id="CHEBI:29991"/>
        <dbReference type="ChEBI" id="CHEBI:37565"/>
        <dbReference type="ChEBI" id="CHEBI:43474"/>
        <dbReference type="ChEBI" id="CHEBI:57567"/>
        <dbReference type="ChEBI" id="CHEBI:58053"/>
        <dbReference type="ChEBI" id="CHEBI:58189"/>
        <dbReference type="EC" id="6.3.4.4"/>
    </reaction>
</comment>
<feature type="binding site" description="in other chain" evidence="7">
    <location>
        <position position="238"/>
    </location>
    <ligand>
        <name>IMP</name>
        <dbReference type="ChEBI" id="CHEBI:58053"/>
        <note>ligand shared between dimeric partners</note>
    </ligand>
</feature>
<evidence type="ECO:0000256" key="5">
    <source>
        <dbReference type="ARBA" id="ARBA00022842"/>
    </source>
</evidence>
<dbReference type="GO" id="GO:0004019">
    <property type="term" value="F:adenylosuccinate synthase activity"/>
    <property type="evidence" value="ECO:0007669"/>
    <property type="project" value="UniProtKB-UniRule"/>
</dbReference>
<comment type="pathway">
    <text evidence="7">Purine metabolism; AMP biosynthesis via de novo pathway; AMP from IMP: step 1/2.</text>
</comment>